<reference evidence="4" key="2">
    <citation type="journal article" date="2015" name="Data Brief">
        <title>Shoot transcriptome of the giant reed, Arundo donax.</title>
        <authorList>
            <person name="Barrero R.A."/>
            <person name="Guerrero F.D."/>
            <person name="Moolhuijzen P."/>
            <person name="Goolsby J.A."/>
            <person name="Tidwell J."/>
            <person name="Bellgard S.E."/>
            <person name="Bellgard M.I."/>
        </authorList>
    </citation>
    <scope>NUCLEOTIDE SEQUENCE</scope>
    <source>
        <tissue evidence="4">Shoot tissue taken approximately 20 cm above the soil surface</tissue>
    </source>
</reference>
<dbReference type="SUPFAM" id="SSF90123">
    <property type="entry name" value="ABC transporter transmembrane region"/>
    <property type="match status" value="1"/>
</dbReference>
<dbReference type="GO" id="GO:0005524">
    <property type="term" value="F:ATP binding"/>
    <property type="evidence" value="ECO:0007669"/>
    <property type="project" value="InterPro"/>
</dbReference>
<evidence type="ECO:0000256" key="3">
    <source>
        <dbReference type="ARBA" id="ARBA00023136"/>
    </source>
</evidence>
<dbReference type="InterPro" id="IPR036640">
    <property type="entry name" value="ABC1_TM_sf"/>
</dbReference>
<dbReference type="GO" id="GO:0016020">
    <property type="term" value="C:membrane"/>
    <property type="evidence" value="ECO:0007669"/>
    <property type="project" value="InterPro"/>
</dbReference>
<name>A0A0A9DAY5_ARUDO</name>
<keyword evidence="2" id="KW-1133">Transmembrane helix</keyword>
<evidence type="ECO:0000313" key="4">
    <source>
        <dbReference type="EMBL" id="JAD85729.1"/>
    </source>
</evidence>
<dbReference type="AlphaFoldDB" id="A0A0A9DAY5"/>
<dbReference type="Gene3D" id="1.20.1560.10">
    <property type="entry name" value="ABC transporter type 1, transmembrane domain"/>
    <property type="match status" value="1"/>
</dbReference>
<keyword evidence="3" id="KW-0472">Membrane</keyword>
<evidence type="ECO:0000256" key="2">
    <source>
        <dbReference type="ARBA" id="ARBA00022989"/>
    </source>
</evidence>
<keyword evidence="1" id="KW-0812">Transmembrane</keyword>
<organism evidence="4">
    <name type="scientific">Arundo donax</name>
    <name type="common">Giant reed</name>
    <name type="synonym">Donax arundinaceus</name>
    <dbReference type="NCBI Taxonomy" id="35708"/>
    <lineage>
        <taxon>Eukaryota</taxon>
        <taxon>Viridiplantae</taxon>
        <taxon>Streptophyta</taxon>
        <taxon>Embryophyta</taxon>
        <taxon>Tracheophyta</taxon>
        <taxon>Spermatophyta</taxon>
        <taxon>Magnoliopsida</taxon>
        <taxon>Liliopsida</taxon>
        <taxon>Poales</taxon>
        <taxon>Poaceae</taxon>
        <taxon>PACMAD clade</taxon>
        <taxon>Arundinoideae</taxon>
        <taxon>Arundineae</taxon>
        <taxon>Arundo</taxon>
    </lineage>
</organism>
<reference evidence="4" key="1">
    <citation type="submission" date="2014-09" db="EMBL/GenBank/DDBJ databases">
        <authorList>
            <person name="Magalhaes I.L.F."/>
            <person name="Oliveira U."/>
            <person name="Santos F.R."/>
            <person name="Vidigal T.H.D.A."/>
            <person name="Brescovit A.D."/>
            <person name="Santos A.J."/>
        </authorList>
    </citation>
    <scope>NUCLEOTIDE SEQUENCE</scope>
    <source>
        <tissue evidence="4">Shoot tissue taken approximately 20 cm above the soil surface</tissue>
    </source>
</reference>
<accession>A0A0A9DAY5</accession>
<protein>
    <submittedName>
        <fullName evidence="4">Uncharacterized protein</fullName>
    </submittedName>
</protein>
<proteinExistence type="predicted"/>
<dbReference type="EMBL" id="GBRH01212166">
    <property type="protein sequence ID" value="JAD85729.1"/>
    <property type="molecule type" value="Transcribed_RNA"/>
</dbReference>
<sequence>MGHPLDAATVFTCVALFNRLISPLNSFPWVINGMIDAVISSRRLSNYLSTPEHRSSELTASADLLKHHIKRKAEVTHNPMAVVLQNLCCSWSSSSVVEPSIVLRDISL</sequence>
<evidence type="ECO:0000256" key="1">
    <source>
        <dbReference type="ARBA" id="ARBA00022692"/>
    </source>
</evidence>